<organism evidence="1">
    <name type="scientific">marine sediment metagenome</name>
    <dbReference type="NCBI Taxonomy" id="412755"/>
    <lineage>
        <taxon>unclassified sequences</taxon>
        <taxon>metagenomes</taxon>
        <taxon>ecological metagenomes</taxon>
    </lineage>
</organism>
<sequence length="547" mass="60493">MRPSFESFGDTAVIPAAGRPSFESMVAPVYDFGILDRDERVQQFMANSPDIDDETRSRIVNSLYIADTYSVSFDHAYQNHNGVINELFGRGTNARTALGKIQNRNKTNAEKFNEYDDGYYNKARATGAGRIESGIFSFLTKAKDRYNRMGITLVDELIGLVEATGDITFSETLQDWSETMRDAVRLYMEENPDEFLNPGGKGFWDTTWAYVSNPEYILLGVMEQVPNIALSYVGGVAGKAVGGVIGVSVARAKWIGGVQGFAVPSFGRRYSNLRGEGISPLLALPEAFLGSQAEGLLENWVLHKKIQIFKNAGQAVERSMGTVVARTLLGGAKTYGRGMFEEGTQQISDNFLAILFRDVDIGLLNDVGNQAAAGGILEMVMAGGFQLAGTFTRQVDKTEQLQRLETLRERINEIPLNQTHKEEINKEIDALKKQVEEEKVLFVEAGPSKKVTKDLIDEIERTPRFGMTEGVDGKWRVVDYETQKEVGNSGGARFVADQMNKYNAGVLQVELERKAPLPPSDKITLTVRQLLNHVMVGMSKAAQTAYI</sequence>
<reference evidence="1" key="1">
    <citation type="journal article" date="2015" name="Nature">
        <title>Complex archaea that bridge the gap between prokaryotes and eukaryotes.</title>
        <authorList>
            <person name="Spang A."/>
            <person name="Saw J.H."/>
            <person name="Jorgensen S.L."/>
            <person name="Zaremba-Niedzwiedzka K."/>
            <person name="Martijn J."/>
            <person name="Lind A.E."/>
            <person name="van Eijk R."/>
            <person name="Schleper C."/>
            <person name="Guy L."/>
            <person name="Ettema T.J."/>
        </authorList>
    </citation>
    <scope>NUCLEOTIDE SEQUENCE</scope>
</reference>
<dbReference type="AlphaFoldDB" id="A0A0F9I490"/>
<feature type="non-terminal residue" evidence="1">
    <location>
        <position position="547"/>
    </location>
</feature>
<evidence type="ECO:0000313" key="1">
    <source>
        <dbReference type="EMBL" id="KKL82207.1"/>
    </source>
</evidence>
<proteinExistence type="predicted"/>
<gene>
    <name evidence="1" type="ORF">LCGC14_1987060</name>
</gene>
<accession>A0A0F9I490</accession>
<name>A0A0F9I490_9ZZZZ</name>
<dbReference type="EMBL" id="LAZR01022336">
    <property type="protein sequence ID" value="KKL82207.1"/>
    <property type="molecule type" value="Genomic_DNA"/>
</dbReference>
<comment type="caution">
    <text evidence="1">The sequence shown here is derived from an EMBL/GenBank/DDBJ whole genome shotgun (WGS) entry which is preliminary data.</text>
</comment>
<protein>
    <submittedName>
        <fullName evidence="1">Uncharacterized protein</fullName>
    </submittedName>
</protein>